<evidence type="ECO:0000313" key="1">
    <source>
        <dbReference type="EMBL" id="TDS11941.1"/>
    </source>
</evidence>
<protein>
    <submittedName>
        <fullName evidence="1">Uncharacterized protein</fullName>
    </submittedName>
</protein>
<keyword evidence="2" id="KW-1185">Reference proteome</keyword>
<dbReference type="EMBL" id="SNZV01000007">
    <property type="protein sequence ID" value="TDS11941.1"/>
    <property type="molecule type" value="Genomic_DNA"/>
</dbReference>
<proteinExistence type="predicted"/>
<comment type="caution">
    <text evidence="1">The sequence shown here is derived from an EMBL/GenBank/DDBJ whole genome shotgun (WGS) entry which is preliminary data.</text>
</comment>
<organism evidence="1 2">
    <name type="scientific">Sphingobacterium paludis</name>
    <dbReference type="NCBI Taxonomy" id="1476465"/>
    <lineage>
        <taxon>Bacteria</taxon>
        <taxon>Pseudomonadati</taxon>
        <taxon>Bacteroidota</taxon>
        <taxon>Sphingobacteriia</taxon>
        <taxon>Sphingobacteriales</taxon>
        <taxon>Sphingobacteriaceae</taxon>
        <taxon>Sphingobacterium</taxon>
    </lineage>
</organism>
<reference evidence="1 2" key="1">
    <citation type="submission" date="2019-03" db="EMBL/GenBank/DDBJ databases">
        <title>Genomic Encyclopedia of Type Strains, Phase III (KMG-III): the genomes of soil and plant-associated and newly described type strains.</title>
        <authorList>
            <person name="Whitman W."/>
        </authorList>
    </citation>
    <scope>NUCLEOTIDE SEQUENCE [LARGE SCALE GENOMIC DNA]</scope>
    <source>
        <strain evidence="1 2">CGMCC 1.12801</strain>
    </source>
</reference>
<dbReference type="AlphaFoldDB" id="A0A4R7CW96"/>
<evidence type="ECO:0000313" key="2">
    <source>
        <dbReference type="Proteomes" id="UP000294752"/>
    </source>
</evidence>
<accession>A0A4R7CW96</accession>
<gene>
    <name evidence="1" type="ORF">B0I21_107293</name>
</gene>
<dbReference type="Proteomes" id="UP000294752">
    <property type="component" value="Unassembled WGS sequence"/>
</dbReference>
<name>A0A4R7CW96_9SPHI</name>
<sequence length="391" mass="45869">MSLANNAMKTTLNIEPRKVKRTVKIDRALLNKYSHLSRFEGEPATADETEEIEVEHFELLDKDLQRTIEIFDESKFTKEEQIKFDTLFYMVYKYRTEDFRNRVARHEQDLSFGFETERVEQHYSEEAKINIENLLKLLKIRDTGYANLSVIFKINDVKRKSGKGKNLINSAKNVEFTDTSTAKYISYKAITNFMQLLSYSNNKYVDGFFYFCRNADTITVEEIESELSKITTNQRSRGKMPEQSRFRNYQSFLINVIQQYTYDERLTICNKQINVGTLRLLCYHLLAKFGFISTDKLSNNKIAEETLEVNKDQIGDFIRNLSPSAITHEGKLEHVTDWDIIDYLQKSCSVSELNERYPDFVTNFNEFHRCIKSPLRVSLNDSNETIIKAEM</sequence>